<organism evidence="5 6">
    <name type="scientific">Jeotgalibacillus campisalis</name>
    <dbReference type="NCBI Taxonomy" id="220754"/>
    <lineage>
        <taxon>Bacteria</taxon>
        <taxon>Bacillati</taxon>
        <taxon>Bacillota</taxon>
        <taxon>Bacilli</taxon>
        <taxon>Bacillales</taxon>
        <taxon>Caryophanaceae</taxon>
        <taxon>Jeotgalibacillus</taxon>
    </lineage>
</organism>
<gene>
    <name evidence="5" type="ORF">KR50_14560</name>
</gene>
<dbReference type="SMART" id="SM00871">
    <property type="entry name" value="AraC_E_bind"/>
    <property type="match status" value="1"/>
</dbReference>
<keyword evidence="3" id="KW-0804">Transcription</keyword>
<dbReference type="SUPFAM" id="SSF46689">
    <property type="entry name" value="Homeodomain-like"/>
    <property type="match status" value="2"/>
</dbReference>
<dbReference type="Proteomes" id="UP000031972">
    <property type="component" value="Unassembled WGS sequence"/>
</dbReference>
<dbReference type="Gene3D" id="1.10.10.60">
    <property type="entry name" value="Homeodomain-like"/>
    <property type="match status" value="2"/>
</dbReference>
<dbReference type="RefSeq" id="WP_041056597.1">
    <property type="nucleotide sequence ID" value="NZ_JXRR01000013.1"/>
</dbReference>
<evidence type="ECO:0000256" key="2">
    <source>
        <dbReference type="ARBA" id="ARBA00023125"/>
    </source>
</evidence>
<evidence type="ECO:0000259" key="4">
    <source>
        <dbReference type="PROSITE" id="PS01124"/>
    </source>
</evidence>
<dbReference type="PANTHER" id="PTHR47504:SF5">
    <property type="entry name" value="RIGHT ORIGIN-BINDING PROTEIN"/>
    <property type="match status" value="1"/>
</dbReference>
<protein>
    <submittedName>
        <fullName evidence="5">AraC family transcriptional regulator</fullName>
    </submittedName>
</protein>
<dbReference type="Pfam" id="PF12833">
    <property type="entry name" value="HTH_18"/>
    <property type="match status" value="1"/>
</dbReference>
<dbReference type="GO" id="GO:0043565">
    <property type="term" value="F:sequence-specific DNA binding"/>
    <property type="evidence" value="ECO:0007669"/>
    <property type="project" value="InterPro"/>
</dbReference>
<dbReference type="InterPro" id="IPR029442">
    <property type="entry name" value="GyrI-like"/>
</dbReference>
<evidence type="ECO:0000313" key="5">
    <source>
        <dbReference type="EMBL" id="KIL48420.1"/>
    </source>
</evidence>
<dbReference type="PANTHER" id="PTHR47504">
    <property type="entry name" value="RIGHT ORIGIN-BINDING PROTEIN"/>
    <property type="match status" value="1"/>
</dbReference>
<keyword evidence="1" id="KW-0805">Transcription regulation</keyword>
<feature type="domain" description="HTH araC/xylS-type" evidence="4">
    <location>
        <begin position="8"/>
        <end position="106"/>
    </location>
</feature>
<dbReference type="Gene3D" id="3.20.80.10">
    <property type="entry name" value="Regulatory factor, effector binding domain"/>
    <property type="match status" value="1"/>
</dbReference>
<dbReference type="AlphaFoldDB" id="A0A0C2RDS6"/>
<dbReference type="InterPro" id="IPR018062">
    <property type="entry name" value="HTH_AraC-typ_CS"/>
</dbReference>
<dbReference type="OrthoDB" id="9801123at2"/>
<dbReference type="Pfam" id="PF06445">
    <property type="entry name" value="GyrI-like"/>
    <property type="match status" value="1"/>
</dbReference>
<dbReference type="EMBL" id="JXRR01000013">
    <property type="protein sequence ID" value="KIL48420.1"/>
    <property type="molecule type" value="Genomic_DNA"/>
</dbReference>
<evidence type="ECO:0000256" key="1">
    <source>
        <dbReference type="ARBA" id="ARBA00023015"/>
    </source>
</evidence>
<dbReference type="PATRIC" id="fig|220754.4.peg.1481"/>
<dbReference type="SMART" id="SM00342">
    <property type="entry name" value="HTH_ARAC"/>
    <property type="match status" value="1"/>
</dbReference>
<comment type="caution">
    <text evidence="5">The sequence shown here is derived from an EMBL/GenBank/DDBJ whole genome shotgun (WGS) entry which is preliminary data.</text>
</comment>
<dbReference type="PROSITE" id="PS00041">
    <property type="entry name" value="HTH_ARAC_FAMILY_1"/>
    <property type="match status" value="1"/>
</dbReference>
<dbReference type="GO" id="GO:0003700">
    <property type="term" value="F:DNA-binding transcription factor activity"/>
    <property type="evidence" value="ECO:0007669"/>
    <property type="project" value="InterPro"/>
</dbReference>
<dbReference type="SUPFAM" id="SSF55136">
    <property type="entry name" value="Probable bacterial effector-binding domain"/>
    <property type="match status" value="1"/>
</dbReference>
<dbReference type="InterPro" id="IPR009057">
    <property type="entry name" value="Homeodomain-like_sf"/>
</dbReference>
<dbReference type="InterPro" id="IPR011256">
    <property type="entry name" value="Reg_factor_effector_dom_sf"/>
</dbReference>
<dbReference type="InterPro" id="IPR018060">
    <property type="entry name" value="HTH_AraC"/>
</dbReference>
<sequence length="287" mass="32824">MNWIQSLQASIDYIETHLLEEIQVEEVANQASVSPFHFQRMFLMLTDMSVGEYIRKRRLTLAAHELVRDDVKIIDAALKFGYHTPESFSKAFRKQHGLSPREAKSGKGKLKYYNHLVIQVIVRGETPMNVEIREKGPVQIVGLKQEVSCVDGNNLAEIPKIWDRLNEDGTTEELAAMNNGSIEGVLGICVDKSKVKPDTMDYWVAATYEGNHDGRFETMELPASNWAVFEVKGAMPHAIQHMWNRIYTEWFPVSKYKHAGTPDLEVYSNGDPMSEDYYSEIWIPVKK</sequence>
<name>A0A0C2RDS6_9BACL</name>
<evidence type="ECO:0000313" key="6">
    <source>
        <dbReference type="Proteomes" id="UP000031972"/>
    </source>
</evidence>
<dbReference type="PROSITE" id="PS01124">
    <property type="entry name" value="HTH_ARAC_FAMILY_2"/>
    <property type="match status" value="1"/>
</dbReference>
<dbReference type="InterPro" id="IPR010499">
    <property type="entry name" value="AraC_E-bd"/>
</dbReference>
<accession>A0A0C2RDS6</accession>
<dbReference type="InterPro" id="IPR050959">
    <property type="entry name" value="MarA-like"/>
</dbReference>
<keyword evidence="2" id="KW-0238">DNA-binding</keyword>
<keyword evidence="6" id="KW-1185">Reference proteome</keyword>
<proteinExistence type="predicted"/>
<evidence type="ECO:0000256" key="3">
    <source>
        <dbReference type="ARBA" id="ARBA00023163"/>
    </source>
</evidence>
<reference evidence="5 6" key="1">
    <citation type="submission" date="2015-01" db="EMBL/GenBank/DDBJ databases">
        <title>Jeotgalibacillus campisalis genome sequencing.</title>
        <authorList>
            <person name="Goh K.M."/>
            <person name="Chan K.-G."/>
            <person name="Yaakop A.S."/>
            <person name="Ee R."/>
            <person name="Gan H.M."/>
            <person name="Chan C.S."/>
        </authorList>
    </citation>
    <scope>NUCLEOTIDE SEQUENCE [LARGE SCALE GENOMIC DNA]</scope>
    <source>
        <strain evidence="5 6">SF-57</strain>
    </source>
</reference>